<feature type="region of interest" description="Disordered" evidence="1">
    <location>
        <begin position="1"/>
        <end position="32"/>
    </location>
</feature>
<proteinExistence type="predicted"/>
<sequence length="214" mass="24774">MTEKPLQDSNNLTITSDTSIRLPKHHSKTMDNDSTDEIIRHRHVHHDHGHHHSPTQPQQHQDVGQSSIVSLRENNLLSIPNNKHLLTSLSPRTNLPQKEPHTLRDLHNDLPEKVPPGQGNLVPLPETKPHAMHENYYPYWHYYKLKTPDGNMHHCQTTDDQQRYETVEKVSPSSPPISHENYKQQTSPPKQYTPVEDADNIEHLDRSSRQRSSQ</sequence>
<gene>
    <name evidence="2" type="ORF">RFH988_LOCUS26224</name>
</gene>
<comment type="caution">
    <text evidence="2">The sequence shown here is derived from an EMBL/GenBank/DDBJ whole genome shotgun (WGS) entry which is preliminary data.</text>
</comment>
<name>A0A814YMQ5_9BILA</name>
<dbReference type="OrthoDB" id="10050816at2759"/>
<accession>A0A814YMQ5</accession>
<feature type="compositionally biased region" description="Basic residues" evidence="1">
    <location>
        <begin position="44"/>
        <end position="53"/>
    </location>
</feature>
<organism evidence="2 3">
    <name type="scientific">Rotaria sordida</name>
    <dbReference type="NCBI Taxonomy" id="392033"/>
    <lineage>
        <taxon>Eukaryota</taxon>
        <taxon>Metazoa</taxon>
        <taxon>Spiralia</taxon>
        <taxon>Gnathifera</taxon>
        <taxon>Rotifera</taxon>
        <taxon>Eurotatoria</taxon>
        <taxon>Bdelloidea</taxon>
        <taxon>Philodinida</taxon>
        <taxon>Philodinidae</taxon>
        <taxon>Rotaria</taxon>
    </lineage>
</organism>
<dbReference type="AlphaFoldDB" id="A0A814YMQ5"/>
<reference evidence="2" key="1">
    <citation type="submission" date="2021-02" db="EMBL/GenBank/DDBJ databases">
        <authorList>
            <person name="Nowell W R."/>
        </authorList>
    </citation>
    <scope>NUCLEOTIDE SEQUENCE</scope>
</reference>
<dbReference type="Proteomes" id="UP000663882">
    <property type="component" value="Unassembled WGS sequence"/>
</dbReference>
<feature type="region of interest" description="Disordered" evidence="1">
    <location>
        <begin position="44"/>
        <end position="66"/>
    </location>
</feature>
<feature type="compositionally biased region" description="Polar residues" evidence="1">
    <location>
        <begin position="7"/>
        <end position="19"/>
    </location>
</feature>
<evidence type="ECO:0000313" key="3">
    <source>
        <dbReference type="Proteomes" id="UP000663882"/>
    </source>
</evidence>
<dbReference type="EMBL" id="CAJNOO010002064">
    <property type="protein sequence ID" value="CAF1232107.1"/>
    <property type="molecule type" value="Genomic_DNA"/>
</dbReference>
<evidence type="ECO:0000313" key="2">
    <source>
        <dbReference type="EMBL" id="CAF1232107.1"/>
    </source>
</evidence>
<evidence type="ECO:0000256" key="1">
    <source>
        <dbReference type="SAM" id="MobiDB-lite"/>
    </source>
</evidence>
<feature type="region of interest" description="Disordered" evidence="1">
    <location>
        <begin position="167"/>
        <end position="214"/>
    </location>
</feature>
<protein>
    <submittedName>
        <fullName evidence="2">Uncharacterized protein</fullName>
    </submittedName>
</protein>